<dbReference type="STRING" id="549789.NIES30_19900"/>
<keyword evidence="3" id="KW-1185">Reference proteome</keyword>
<dbReference type="Gene3D" id="2.120.10.30">
    <property type="entry name" value="TolB, C-terminal domain"/>
    <property type="match status" value="1"/>
</dbReference>
<dbReference type="InterPro" id="IPR011659">
    <property type="entry name" value="WD40"/>
</dbReference>
<evidence type="ECO:0000313" key="3">
    <source>
        <dbReference type="Proteomes" id="UP000185557"/>
    </source>
</evidence>
<dbReference type="Pfam" id="PF07676">
    <property type="entry name" value="PD40"/>
    <property type="match status" value="3"/>
</dbReference>
<dbReference type="SUPFAM" id="SSF69304">
    <property type="entry name" value="Tricorn protease N-terminal domain"/>
    <property type="match status" value="1"/>
</dbReference>
<dbReference type="Gene3D" id="2.130.10.10">
    <property type="entry name" value="YVTN repeat-like/Quinoprotein amine dehydrogenase"/>
    <property type="match status" value="1"/>
</dbReference>
<reference evidence="2 3" key="1">
    <citation type="submission" date="2016-11" db="EMBL/GenBank/DDBJ databases">
        <title>Draft Genome Sequences of Nine Cyanobacterial Strains from Diverse Habitats.</title>
        <authorList>
            <person name="Zhu T."/>
            <person name="Hou S."/>
            <person name="Lu X."/>
            <person name="Hess W.R."/>
        </authorList>
    </citation>
    <scope>NUCLEOTIDE SEQUENCE [LARGE SCALE GENOMIC DNA]</scope>
    <source>
        <strain evidence="2 3">NIES-30</strain>
    </source>
</reference>
<dbReference type="AlphaFoldDB" id="A0A1U7J115"/>
<evidence type="ECO:0000256" key="1">
    <source>
        <dbReference type="ARBA" id="ARBA00009820"/>
    </source>
</evidence>
<dbReference type="PANTHER" id="PTHR36842:SF1">
    <property type="entry name" value="PROTEIN TOLB"/>
    <property type="match status" value="1"/>
</dbReference>
<accession>A0A1U7J115</accession>
<dbReference type="EMBL" id="MRCG01000017">
    <property type="protein sequence ID" value="OKH45391.1"/>
    <property type="molecule type" value="Genomic_DNA"/>
</dbReference>
<dbReference type="Proteomes" id="UP000185557">
    <property type="component" value="Unassembled WGS sequence"/>
</dbReference>
<evidence type="ECO:0008006" key="4">
    <source>
        <dbReference type="Google" id="ProtNLM"/>
    </source>
</evidence>
<comment type="similarity">
    <text evidence="1">Belongs to the TolB family.</text>
</comment>
<sequence>MILESGSKPPAHGYDDDGNAQGYETVIQPSVALFTTAIVAFAITAAPAADLSFATPNGLFRLEPDSGDRKALLPEGDRPFNALAWSGNGERLAIVQNYGEVYRIEPGAASPTLVFSSDCQRPPTINLAWQPDGETLVIKQRCPAPIAGAPAELDLFLSRPTGEVTAFNSLPDSPESDIFLAPDGSQIAYVTGQHIFIAGLDGSRPRRITETPGIYGAAGSPLAWSPDGTRLAFYEGNYPFQRLNVVRADGGDRRVLTPEANFQIYRSIVLWSPDSRYIAHYRPHNPPLSNQEIIALVNVNTGETQSLTRPGFYDALSWAPDGQQLAFASGAQAGRQTLFRMDLVSQEFTALTNQPLQNILDSQWSPDGNWIAFTATPPDDPLGTQVLHRVHPDGTALSPLTAIDEYVYPFAWVPTPAETNTQGLNEAP</sequence>
<organism evidence="2 3">
    <name type="scientific">Phormidium tenue NIES-30</name>
    <dbReference type="NCBI Taxonomy" id="549789"/>
    <lineage>
        <taxon>Bacteria</taxon>
        <taxon>Bacillati</taxon>
        <taxon>Cyanobacteriota</taxon>
        <taxon>Cyanophyceae</taxon>
        <taxon>Oscillatoriophycideae</taxon>
        <taxon>Oscillatoriales</taxon>
        <taxon>Oscillatoriaceae</taxon>
        <taxon>Phormidium</taxon>
    </lineage>
</organism>
<dbReference type="InterPro" id="IPR015943">
    <property type="entry name" value="WD40/YVTN_repeat-like_dom_sf"/>
</dbReference>
<gene>
    <name evidence="2" type="ORF">NIES30_19900</name>
</gene>
<evidence type="ECO:0000313" key="2">
    <source>
        <dbReference type="EMBL" id="OKH45391.1"/>
    </source>
</evidence>
<dbReference type="PANTHER" id="PTHR36842">
    <property type="entry name" value="PROTEIN TOLB HOMOLOG"/>
    <property type="match status" value="1"/>
</dbReference>
<protein>
    <recommendedName>
        <fullName evidence="4">Dipeptidylpeptidase IV N-terminal domain-containing protein</fullName>
    </recommendedName>
</protein>
<dbReference type="InterPro" id="IPR011042">
    <property type="entry name" value="6-blade_b-propeller_TolB-like"/>
</dbReference>
<proteinExistence type="inferred from homology"/>
<comment type="caution">
    <text evidence="2">The sequence shown here is derived from an EMBL/GenBank/DDBJ whole genome shotgun (WGS) entry which is preliminary data.</text>
</comment>
<name>A0A1U7J115_9CYAN</name>
<dbReference type="SUPFAM" id="SSF63829">
    <property type="entry name" value="Calcium-dependent phosphotriesterase"/>
    <property type="match status" value="1"/>
</dbReference>